<dbReference type="PANTHER" id="PTHR16222">
    <property type="entry name" value="ADP-RIBOSYLGLYCOHYDROLASE"/>
    <property type="match status" value="1"/>
</dbReference>
<dbReference type="PANTHER" id="PTHR16222:SF24">
    <property type="entry name" value="ADP-RIBOSYLHYDROLASE ARH3"/>
    <property type="match status" value="1"/>
</dbReference>
<dbReference type="Gene3D" id="1.10.4080.10">
    <property type="entry name" value="ADP-ribosylation/Crystallin J1"/>
    <property type="match status" value="1"/>
</dbReference>
<evidence type="ECO:0000256" key="1">
    <source>
        <dbReference type="ARBA" id="ARBA00010702"/>
    </source>
</evidence>
<dbReference type="KEGG" id="xba:C7S18_01090"/>
<dbReference type="InterPro" id="IPR005502">
    <property type="entry name" value="Ribosyl_crysJ1"/>
</dbReference>
<comment type="similarity">
    <text evidence="1">Belongs to the ADP-ribosylglycohydrolase family.</text>
</comment>
<keyword evidence="3" id="KW-0479">Metal-binding</keyword>
<dbReference type="InterPro" id="IPR036705">
    <property type="entry name" value="Ribosyl_crysJ1_sf"/>
</dbReference>
<feature type="binding site" evidence="3">
    <location>
        <position position="287"/>
    </location>
    <ligand>
        <name>Mg(2+)</name>
        <dbReference type="ChEBI" id="CHEBI:18420"/>
        <label>1</label>
    </ligand>
</feature>
<feature type="binding site" evidence="3">
    <location>
        <position position="290"/>
    </location>
    <ligand>
        <name>Mg(2+)</name>
        <dbReference type="ChEBI" id="CHEBI:18420"/>
        <label>1</label>
    </ligand>
</feature>
<reference evidence="4 5" key="2">
    <citation type="submission" date="2018-03" db="EMBL/GenBank/DDBJ databases">
        <authorList>
            <person name="Keele B.F."/>
        </authorList>
    </citation>
    <scope>NUCLEOTIDE SEQUENCE [LARGE SCALE GENOMIC DNA]</scope>
    <source>
        <strain evidence="4 5">D13</strain>
    </source>
</reference>
<dbReference type="AlphaFoldDB" id="A0A2P1PM25"/>
<dbReference type="GO" id="GO:0016787">
    <property type="term" value="F:hydrolase activity"/>
    <property type="evidence" value="ECO:0007669"/>
    <property type="project" value="UniProtKB-KW"/>
</dbReference>
<evidence type="ECO:0000313" key="4">
    <source>
        <dbReference type="EMBL" id="AVP95877.1"/>
    </source>
</evidence>
<dbReference type="OrthoDB" id="9806482at2"/>
<organism evidence="4 5">
    <name type="scientific">Ahniella affigens</name>
    <dbReference type="NCBI Taxonomy" id="2021234"/>
    <lineage>
        <taxon>Bacteria</taxon>
        <taxon>Pseudomonadati</taxon>
        <taxon>Pseudomonadota</taxon>
        <taxon>Gammaproteobacteria</taxon>
        <taxon>Lysobacterales</taxon>
        <taxon>Rhodanobacteraceae</taxon>
        <taxon>Ahniella</taxon>
    </lineage>
</organism>
<dbReference type="EMBL" id="CP027860">
    <property type="protein sequence ID" value="AVP95877.1"/>
    <property type="molecule type" value="Genomic_DNA"/>
</dbReference>
<sequence>MSQFSPPPPIPEALCVPSTSALTAESAYESRALGGMLGLLIGDALGVPYEFHEPETIPPLDALSFEPPPGFRRAHAGVPPGTWSDDGAQALCLLASLLDCGQLDLDDFGQRLVRWYDEGYFAVDGKVFDVGITTSAAIRRLKTGVPADEAGSTHPQSNGNGALMRVLPLAVWHTGTDAELIHDSRQQSLVTHGHLRSQLCCALYCLWARRILEDHAFPYDAAVRTLREHLDDDPAARFELDTEIMPDDPAIGEGSGYVVDALHSARFAAEAPDFAETIRRAIRLGHDTDTTACIAGGIVGLRLGLAGIPKDWQQHLRGQDLLIPILEQFLQHNRHSRIGRVPDSSRS</sequence>
<dbReference type="InterPro" id="IPR050792">
    <property type="entry name" value="ADP-ribosylglycohydrolase"/>
</dbReference>
<accession>A0A2P1PM25</accession>
<feature type="binding site" evidence="3">
    <location>
        <position position="84"/>
    </location>
    <ligand>
        <name>Mg(2+)</name>
        <dbReference type="ChEBI" id="CHEBI:18420"/>
        <label>1</label>
    </ligand>
</feature>
<feature type="binding site" evidence="3">
    <location>
        <position position="85"/>
    </location>
    <ligand>
        <name>Mg(2+)</name>
        <dbReference type="ChEBI" id="CHEBI:18420"/>
        <label>1</label>
    </ligand>
</feature>
<dbReference type="Pfam" id="PF03747">
    <property type="entry name" value="ADP_ribosyl_GH"/>
    <property type="match status" value="1"/>
</dbReference>
<feature type="binding site" evidence="3">
    <location>
        <position position="86"/>
    </location>
    <ligand>
        <name>Mg(2+)</name>
        <dbReference type="ChEBI" id="CHEBI:18420"/>
        <label>1</label>
    </ligand>
</feature>
<gene>
    <name evidence="4" type="ORF">C7S18_01090</name>
</gene>
<evidence type="ECO:0000256" key="3">
    <source>
        <dbReference type="PIRSR" id="PIRSR605502-1"/>
    </source>
</evidence>
<keyword evidence="5" id="KW-1185">Reference proteome</keyword>
<keyword evidence="2" id="KW-0378">Hydrolase</keyword>
<protein>
    <recommendedName>
        <fullName evidence="6">ADP-ribosylglycohydrolase</fullName>
    </recommendedName>
</protein>
<dbReference type="SUPFAM" id="SSF101478">
    <property type="entry name" value="ADP-ribosylglycohydrolase"/>
    <property type="match status" value="1"/>
</dbReference>
<name>A0A2P1PM25_9GAMM</name>
<feature type="binding site" evidence="3">
    <location>
        <position position="289"/>
    </location>
    <ligand>
        <name>Mg(2+)</name>
        <dbReference type="ChEBI" id="CHEBI:18420"/>
        <label>1</label>
    </ligand>
</feature>
<dbReference type="GO" id="GO:0046872">
    <property type="term" value="F:metal ion binding"/>
    <property type="evidence" value="ECO:0007669"/>
    <property type="project" value="UniProtKB-KW"/>
</dbReference>
<proteinExistence type="inferred from homology"/>
<keyword evidence="3" id="KW-0460">Magnesium</keyword>
<comment type="cofactor">
    <cofactor evidence="3">
        <name>Mg(2+)</name>
        <dbReference type="ChEBI" id="CHEBI:18420"/>
    </cofactor>
    <text evidence="3">Binds 2 magnesium ions per subunit.</text>
</comment>
<evidence type="ECO:0000256" key="2">
    <source>
        <dbReference type="ARBA" id="ARBA00022801"/>
    </source>
</evidence>
<evidence type="ECO:0000313" key="5">
    <source>
        <dbReference type="Proteomes" id="UP000241074"/>
    </source>
</evidence>
<dbReference type="Proteomes" id="UP000241074">
    <property type="component" value="Chromosome"/>
</dbReference>
<evidence type="ECO:0008006" key="6">
    <source>
        <dbReference type="Google" id="ProtNLM"/>
    </source>
</evidence>
<reference evidence="4 5" key="1">
    <citation type="submission" date="2018-03" db="EMBL/GenBank/DDBJ databases">
        <title>Ahniella affigens gen. nov., sp. nov., a gammaproteobacterium isolated from sandy soil near a stream.</title>
        <authorList>
            <person name="Ko Y."/>
            <person name="Kim J.-H."/>
        </authorList>
    </citation>
    <scope>NUCLEOTIDE SEQUENCE [LARGE SCALE GENOMIC DNA]</scope>
    <source>
        <strain evidence="4 5">D13</strain>
    </source>
</reference>